<evidence type="ECO:0000256" key="6">
    <source>
        <dbReference type="ARBA" id="ARBA00022781"/>
    </source>
</evidence>
<proteinExistence type="inferred from homology"/>
<dbReference type="AlphaFoldDB" id="A0A1Q1G032"/>
<dbReference type="RefSeq" id="WP_077139784.1">
    <property type="nucleotide sequence ID" value="NZ_CP019573.1"/>
</dbReference>
<dbReference type="Pfam" id="PF00430">
    <property type="entry name" value="ATP-synt_B"/>
    <property type="match status" value="1"/>
</dbReference>
<comment type="function">
    <text evidence="13">Component of the F(0) channel, it forms part of the peripheral stalk, linking F(1) to F(0).</text>
</comment>
<comment type="subcellular location">
    <subcellularLocation>
        <location evidence="13">Cell membrane</location>
        <topology evidence="13">Single-pass membrane protein</topology>
    </subcellularLocation>
    <subcellularLocation>
        <location evidence="12">Endomembrane system</location>
        <topology evidence="12">Single-pass membrane protein</topology>
    </subcellularLocation>
</comment>
<evidence type="ECO:0000256" key="15">
    <source>
        <dbReference type="SAM" id="Coils"/>
    </source>
</evidence>
<evidence type="ECO:0000256" key="14">
    <source>
        <dbReference type="RuleBase" id="RU003848"/>
    </source>
</evidence>
<sequence length="172" mass="19574">MLDLFVLGAASGGGVEFGTIFGTLIVFLVLLFLLSKYAWGPLKNIMDEREQMINRDLDEAKRAREEATKLQEENERKLNEAKQEIDTMLTNAKNQAKTEKQAIIDEATMKSDQMLKDAQTEIQNEKDRAMNDINDKVAELSILIAEKVLNKEINDKDQKDLVEQYIHEAGDK</sequence>
<gene>
    <name evidence="13" type="primary">atpF</name>
    <name evidence="16" type="ORF">EDD62_1076</name>
</gene>
<evidence type="ECO:0000256" key="4">
    <source>
        <dbReference type="ARBA" id="ARBA00022547"/>
    </source>
</evidence>
<dbReference type="GO" id="GO:0046961">
    <property type="term" value="F:proton-transporting ATPase activity, rotational mechanism"/>
    <property type="evidence" value="ECO:0007669"/>
    <property type="project" value="TreeGrafter"/>
</dbReference>
<dbReference type="Gene3D" id="6.10.250.1580">
    <property type="match status" value="1"/>
</dbReference>
<dbReference type="NCBIfam" id="NF009987">
    <property type="entry name" value="PRK13453.1"/>
    <property type="match status" value="1"/>
</dbReference>
<dbReference type="GO" id="GO:0005886">
    <property type="term" value="C:plasma membrane"/>
    <property type="evidence" value="ECO:0007669"/>
    <property type="project" value="UniProtKB-SubCell"/>
</dbReference>
<keyword evidence="4 13" id="KW-0138">CF(0)</keyword>
<evidence type="ECO:0000256" key="9">
    <source>
        <dbReference type="ARBA" id="ARBA00023136"/>
    </source>
</evidence>
<feature type="transmembrane region" description="Helical" evidence="13">
    <location>
        <begin position="20"/>
        <end position="39"/>
    </location>
</feature>
<evidence type="ECO:0000256" key="3">
    <source>
        <dbReference type="ARBA" id="ARBA00022475"/>
    </source>
</evidence>
<dbReference type="Proteomes" id="UP000277108">
    <property type="component" value="Unassembled WGS sequence"/>
</dbReference>
<keyword evidence="5 13" id="KW-0812">Transmembrane</keyword>
<evidence type="ECO:0000256" key="7">
    <source>
        <dbReference type="ARBA" id="ARBA00022989"/>
    </source>
</evidence>
<accession>A0A1Q1G032</accession>
<keyword evidence="17" id="KW-1185">Reference proteome</keyword>
<dbReference type="PANTHER" id="PTHR33445">
    <property type="entry name" value="ATP SYNTHASE SUBUNIT B', CHLOROPLASTIC"/>
    <property type="match status" value="1"/>
</dbReference>
<dbReference type="InterPro" id="IPR050059">
    <property type="entry name" value="ATP_synthase_B_chain"/>
</dbReference>
<evidence type="ECO:0000256" key="11">
    <source>
        <dbReference type="ARBA" id="ARBA00025198"/>
    </source>
</evidence>
<reference evidence="16 17" key="1">
    <citation type="submission" date="2018-11" db="EMBL/GenBank/DDBJ databases">
        <title>Genomic Encyclopedia of Type Strains, Phase IV (KMG-IV): sequencing the most valuable type-strain genomes for metagenomic binning, comparative biology and taxonomic classification.</title>
        <authorList>
            <person name="Goeker M."/>
        </authorList>
    </citation>
    <scope>NUCLEOTIDE SEQUENCE [LARGE SCALE GENOMIC DNA]</scope>
    <source>
        <strain evidence="16 17">DSM 29158</strain>
    </source>
</reference>
<comment type="caution">
    <text evidence="16">The sequence shown here is derived from an EMBL/GenBank/DDBJ whole genome shotgun (WGS) entry which is preliminary data.</text>
</comment>
<keyword evidence="3 13" id="KW-1003">Cell membrane</keyword>
<dbReference type="InterPro" id="IPR002146">
    <property type="entry name" value="ATP_synth_b/b'su_bac/chlpt"/>
</dbReference>
<comment type="similarity">
    <text evidence="1 13 14">Belongs to the ATPase B chain family.</text>
</comment>
<name>A0A1Q1G032_9BACL</name>
<dbReference type="GO" id="GO:0012505">
    <property type="term" value="C:endomembrane system"/>
    <property type="evidence" value="ECO:0007669"/>
    <property type="project" value="UniProtKB-SubCell"/>
</dbReference>
<dbReference type="NCBIfam" id="TIGR01144">
    <property type="entry name" value="ATP_synt_b"/>
    <property type="match status" value="1"/>
</dbReference>
<evidence type="ECO:0000256" key="5">
    <source>
        <dbReference type="ARBA" id="ARBA00022692"/>
    </source>
</evidence>
<evidence type="ECO:0000313" key="17">
    <source>
        <dbReference type="Proteomes" id="UP000277108"/>
    </source>
</evidence>
<keyword evidence="8 13" id="KW-0406">Ion transport</keyword>
<comment type="subunit">
    <text evidence="13">F-type ATPases have 2 components, F(1) - the catalytic core - and F(0) - the membrane proton channel. F(1) has five subunits: alpha(3), beta(3), gamma(1), delta(1), epsilon(1). F(0) has three main subunits: a(1), b(2) and c(10-14). The alpha and beta chains form an alternating ring which encloses part of the gamma chain. F(1) is attached to F(0) by a central stalk formed by the gamma and epsilon chains, while a peripheral stalk is formed by the delta and b chains.</text>
</comment>
<dbReference type="InterPro" id="IPR028987">
    <property type="entry name" value="ATP_synth_B-like_membr_sf"/>
</dbReference>
<dbReference type="STRING" id="1849491.BVH56_01415"/>
<dbReference type="GO" id="GO:0045259">
    <property type="term" value="C:proton-transporting ATP synthase complex"/>
    <property type="evidence" value="ECO:0007669"/>
    <property type="project" value="UniProtKB-KW"/>
</dbReference>
<dbReference type="SUPFAM" id="SSF81573">
    <property type="entry name" value="F1F0 ATP synthase subunit B, membrane domain"/>
    <property type="match status" value="1"/>
</dbReference>
<evidence type="ECO:0000256" key="12">
    <source>
        <dbReference type="ARBA" id="ARBA00037847"/>
    </source>
</evidence>
<keyword evidence="10 13" id="KW-0066">ATP synthesis</keyword>
<dbReference type="HAMAP" id="MF_01398">
    <property type="entry name" value="ATP_synth_b_bprime"/>
    <property type="match status" value="1"/>
</dbReference>
<evidence type="ECO:0000256" key="13">
    <source>
        <dbReference type="HAMAP-Rule" id="MF_01398"/>
    </source>
</evidence>
<evidence type="ECO:0000256" key="8">
    <source>
        <dbReference type="ARBA" id="ARBA00023065"/>
    </source>
</evidence>
<keyword evidence="2 13" id="KW-0813">Transport</keyword>
<evidence type="ECO:0000256" key="1">
    <source>
        <dbReference type="ARBA" id="ARBA00005513"/>
    </source>
</evidence>
<evidence type="ECO:0000313" key="16">
    <source>
        <dbReference type="EMBL" id="RPF56440.1"/>
    </source>
</evidence>
<accession>A0A3N5BMR0</accession>
<protein>
    <recommendedName>
        <fullName evidence="13">ATP synthase subunit b</fullName>
    </recommendedName>
    <alternativeName>
        <fullName evidence="13">ATP synthase F(0) sector subunit b</fullName>
    </alternativeName>
    <alternativeName>
        <fullName evidence="13">ATPase subunit I</fullName>
    </alternativeName>
    <alternativeName>
        <fullName evidence="13">F-type ATPase subunit b</fullName>
        <shortName evidence="13">F-ATPase subunit b</shortName>
    </alternativeName>
</protein>
<organism evidence="16 17">
    <name type="scientific">Abyssicoccus albus</name>
    <dbReference type="NCBI Taxonomy" id="1817405"/>
    <lineage>
        <taxon>Bacteria</taxon>
        <taxon>Bacillati</taxon>
        <taxon>Bacillota</taxon>
        <taxon>Bacilli</taxon>
        <taxon>Bacillales</taxon>
        <taxon>Abyssicoccaceae</taxon>
    </lineage>
</organism>
<keyword evidence="15" id="KW-0175">Coiled coil</keyword>
<dbReference type="PANTHER" id="PTHR33445:SF1">
    <property type="entry name" value="ATP SYNTHASE SUBUNIT B"/>
    <property type="match status" value="1"/>
</dbReference>
<dbReference type="EMBL" id="RKRK01000003">
    <property type="protein sequence ID" value="RPF56440.1"/>
    <property type="molecule type" value="Genomic_DNA"/>
</dbReference>
<comment type="function">
    <text evidence="11 13">F(1)F(0) ATP synthase produces ATP from ADP in the presence of a proton or sodium gradient. F-type ATPases consist of two structural domains, F(1) containing the extramembraneous catalytic core and F(0) containing the membrane proton channel, linked together by a central stalk and a peripheral stalk. During catalysis, ATP synthesis in the catalytic domain of F(1) is coupled via a rotary mechanism of the central stalk subunits to proton translocation.</text>
</comment>
<dbReference type="CDD" id="cd06503">
    <property type="entry name" value="ATP-synt_Fo_b"/>
    <property type="match status" value="1"/>
</dbReference>
<keyword evidence="7 13" id="KW-1133">Transmembrane helix</keyword>
<evidence type="ECO:0000256" key="10">
    <source>
        <dbReference type="ARBA" id="ARBA00023310"/>
    </source>
</evidence>
<evidence type="ECO:0000256" key="2">
    <source>
        <dbReference type="ARBA" id="ARBA00022448"/>
    </source>
</evidence>
<dbReference type="GO" id="GO:0046933">
    <property type="term" value="F:proton-transporting ATP synthase activity, rotational mechanism"/>
    <property type="evidence" value="ECO:0007669"/>
    <property type="project" value="UniProtKB-UniRule"/>
</dbReference>
<feature type="coiled-coil region" evidence="15">
    <location>
        <begin position="46"/>
        <end position="135"/>
    </location>
</feature>
<keyword evidence="6 13" id="KW-0375">Hydrogen ion transport</keyword>
<keyword evidence="9 13" id="KW-0472">Membrane</keyword>
<dbReference type="InterPro" id="IPR005864">
    <property type="entry name" value="ATP_synth_F0_bsu_bac"/>
</dbReference>